<feature type="region of interest" description="Disordered" evidence="1">
    <location>
        <begin position="43"/>
        <end position="62"/>
    </location>
</feature>
<accession>A0A9P1JTA3</accession>
<reference evidence="2 3" key="1">
    <citation type="journal article" date="2011" name="PLoS Genet.">
        <title>Azospirillum genomes reveal transition of bacteria from aquatic to terrestrial environments.</title>
        <authorList>
            <person name="Wisniewski-Dye F."/>
            <person name="Borziak K."/>
            <person name="Khalsa-Moyers G."/>
            <person name="Alexandre G."/>
            <person name="Sukharnikov L.O."/>
            <person name="Wuichet K."/>
            <person name="Hurst G.B."/>
            <person name="McDonald W.H."/>
            <person name="Robertson J.S."/>
            <person name="Barbe V."/>
            <person name="Calteau A."/>
            <person name="Rouy Z."/>
            <person name="Mangenot S."/>
            <person name="Prigent-Combaret C."/>
            <person name="Normand P."/>
            <person name="Boyer M."/>
            <person name="Siguier P."/>
            <person name="Dessaux Y."/>
            <person name="Elmerich C."/>
            <person name="Condemine G."/>
            <person name="Krishnen G."/>
            <person name="Kennedy I."/>
            <person name="Paterson A.H."/>
            <person name="Gonzalez V."/>
            <person name="Mavingui P."/>
            <person name="Zhulin I.B."/>
        </authorList>
    </citation>
    <scope>NUCLEOTIDE SEQUENCE [LARGE SCALE GENOMIC DNA]</scope>
    <source>
        <strain evidence="2 3">Sp245</strain>
    </source>
</reference>
<evidence type="ECO:0000256" key="1">
    <source>
        <dbReference type="SAM" id="MobiDB-lite"/>
    </source>
</evidence>
<dbReference type="KEGG" id="abs:AZOBR_200073"/>
<protein>
    <submittedName>
        <fullName evidence="2">Uncharacterized protein</fullName>
    </submittedName>
</protein>
<proteinExistence type="predicted"/>
<dbReference type="RefSeq" id="WP_014241541.1">
    <property type="nucleotide sequence ID" value="NC_016617.1"/>
</dbReference>
<evidence type="ECO:0000313" key="3">
    <source>
        <dbReference type="Proteomes" id="UP000007319"/>
    </source>
</evidence>
<dbReference type="Proteomes" id="UP000007319">
    <property type="component" value="Chromosome"/>
</dbReference>
<sequence length="62" mass="6749">MTGRCAETCMTEGECTCHPDAANDELRRVDAQAQARRREAILTETTGWPEGIGGEPLMGEPK</sequence>
<gene>
    <name evidence="2" type="ORF">AZOBR_200073</name>
</gene>
<organism evidence="2 3">
    <name type="scientific">Azospirillum baldaniorum</name>
    <dbReference type="NCBI Taxonomy" id="1064539"/>
    <lineage>
        <taxon>Bacteria</taxon>
        <taxon>Pseudomonadati</taxon>
        <taxon>Pseudomonadota</taxon>
        <taxon>Alphaproteobacteria</taxon>
        <taxon>Rhodospirillales</taxon>
        <taxon>Azospirillaceae</taxon>
        <taxon>Azospirillum</taxon>
    </lineage>
</organism>
<dbReference type="EMBL" id="HE577327">
    <property type="protein sequence ID" value="CCC99368.1"/>
    <property type="molecule type" value="Genomic_DNA"/>
</dbReference>
<evidence type="ECO:0000313" key="2">
    <source>
        <dbReference type="EMBL" id="CCC99368.1"/>
    </source>
</evidence>
<name>A0A9P1JTA3_9PROT</name>
<dbReference type="AlphaFoldDB" id="A0A9P1JTA3"/>
<keyword evidence="3" id="KW-1185">Reference proteome</keyword>